<keyword evidence="2" id="KW-1185">Reference proteome</keyword>
<dbReference type="InterPro" id="IPR008571">
    <property type="entry name" value="HerA-like"/>
</dbReference>
<evidence type="ECO:0000313" key="2">
    <source>
        <dbReference type="Proteomes" id="UP000294933"/>
    </source>
</evidence>
<dbReference type="SUPFAM" id="SSF52540">
    <property type="entry name" value="P-loop containing nucleoside triphosphate hydrolases"/>
    <property type="match status" value="1"/>
</dbReference>
<accession>A0A4Y7PQ51</accession>
<dbReference type="OrthoDB" id="2316594at2759"/>
<dbReference type="Gene3D" id="3.40.50.300">
    <property type="entry name" value="P-loop containing nucleotide triphosphate hydrolases"/>
    <property type="match status" value="1"/>
</dbReference>
<dbReference type="VEuPathDB" id="FungiDB:BD410DRAFT_731134"/>
<gene>
    <name evidence="1" type="ORF">BD410DRAFT_731134</name>
</gene>
<sequence length="474" mass="51891">MSSPTNQCTTHACSPTLAALDELKLLKLDHEGTQYSHTEHELRTAPILTPDALSNADLTHDDIQYGVFGELLSVIDKETEETPSDPRLYLNTNAPFSAIVCGVQGSGKSHTVATILESMFIQDPRIGSLRQPLCGLVFHMSDGGLESIPSEAAWLAVSNSPYTETPNVHVYVSPSSIRTMRAVYAPLGKAVVVRPLRFTEDELDAEAFLMMMSVGSSEAAPLYMQIFLSILRDLGENYSFAKFMRKLEEKKQDFNTAQLTGLKQRMALLETFVDRTGSMTFLPPSRFVAGQVTIVDLSDPFIDSSAACGIFQVVARLFVRSKVDTGKVLVVDEAHKYLSASEGLTVSLLTLIREQRHKAMRVIISTQEPSVVPSTLISLCSVAILHRFSSPSWCEHIAKHVSADLSTTSAFERVVTLHTGEAVMLAPSGIQMQSPSGTPTSQSGRTLGQFGRRYLHVRARQRITRDGGGSRTVL</sequence>
<protein>
    <recommendedName>
        <fullName evidence="3">Zona occludens toxin N-terminal domain-containing protein</fullName>
    </recommendedName>
</protein>
<evidence type="ECO:0000313" key="1">
    <source>
        <dbReference type="EMBL" id="TDL16630.1"/>
    </source>
</evidence>
<dbReference type="EMBL" id="ML170238">
    <property type="protein sequence ID" value="TDL16630.1"/>
    <property type="molecule type" value="Genomic_DNA"/>
</dbReference>
<proteinExistence type="predicted"/>
<dbReference type="InterPro" id="IPR027417">
    <property type="entry name" value="P-loop_NTPase"/>
</dbReference>
<dbReference type="AlphaFoldDB" id="A0A4Y7PQ51"/>
<dbReference type="PANTHER" id="PTHR42957">
    <property type="entry name" value="HELICASE MJ1565-RELATED"/>
    <property type="match status" value="1"/>
</dbReference>
<dbReference type="STRING" id="50990.A0A4Y7PQ51"/>
<organism evidence="1 2">
    <name type="scientific">Rickenella mellea</name>
    <dbReference type="NCBI Taxonomy" id="50990"/>
    <lineage>
        <taxon>Eukaryota</taxon>
        <taxon>Fungi</taxon>
        <taxon>Dikarya</taxon>
        <taxon>Basidiomycota</taxon>
        <taxon>Agaricomycotina</taxon>
        <taxon>Agaricomycetes</taxon>
        <taxon>Hymenochaetales</taxon>
        <taxon>Rickenellaceae</taxon>
        <taxon>Rickenella</taxon>
    </lineage>
</organism>
<dbReference type="PANTHER" id="PTHR42957:SF1">
    <property type="entry name" value="HELICASE MJ1565-RELATED"/>
    <property type="match status" value="1"/>
</dbReference>
<dbReference type="Proteomes" id="UP000294933">
    <property type="component" value="Unassembled WGS sequence"/>
</dbReference>
<name>A0A4Y7PQ51_9AGAM</name>
<reference evidence="1 2" key="1">
    <citation type="submission" date="2018-06" db="EMBL/GenBank/DDBJ databases">
        <title>A transcriptomic atlas of mushroom development highlights an independent origin of complex multicellularity.</title>
        <authorList>
            <consortium name="DOE Joint Genome Institute"/>
            <person name="Krizsan K."/>
            <person name="Almasi E."/>
            <person name="Merenyi Z."/>
            <person name="Sahu N."/>
            <person name="Viragh M."/>
            <person name="Koszo T."/>
            <person name="Mondo S."/>
            <person name="Kiss B."/>
            <person name="Balint B."/>
            <person name="Kues U."/>
            <person name="Barry K."/>
            <person name="Hegedus J.C."/>
            <person name="Henrissat B."/>
            <person name="Johnson J."/>
            <person name="Lipzen A."/>
            <person name="Ohm R."/>
            <person name="Nagy I."/>
            <person name="Pangilinan J."/>
            <person name="Yan J."/>
            <person name="Xiong Y."/>
            <person name="Grigoriev I.V."/>
            <person name="Hibbett D.S."/>
            <person name="Nagy L.G."/>
        </authorList>
    </citation>
    <scope>NUCLEOTIDE SEQUENCE [LARGE SCALE GENOMIC DNA]</scope>
    <source>
        <strain evidence="1 2">SZMC22713</strain>
    </source>
</reference>
<evidence type="ECO:0008006" key="3">
    <source>
        <dbReference type="Google" id="ProtNLM"/>
    </source>
</evidence>